<name>A0A1G6U4L3_9RHOB</name>
<evidence type="ECO:0000313" key="1">
    <source>
        <dbReference type="EMBL" id="SDD36164.1"/>
    </source>
</evidence>
<gene>
    <name evidence="1" type="ORF">SAMN05421538_101456</name>
</gene>
<dbReference type="STRING" id="591205.SAMN05421538_101456"/>
<organism evidence="1 2">
    <name type="scientific">Paracoccus isoporae</name>
    <dbReference type="NCBI Taxonomy" id="591205"/>
    <lineage>
        <taxon>Bacteria</taxon>
        <taxon>Pseudomonadati</taxon>
        <taxon>Pseudomonadota</taxon>
        <taxon>Alphaproteobacteria</taxon>
        <taxon>Rhodobacterales</taxon>
        <taxon>Paracoccaceae</taxon>
        <taxon>Paracoccus</taxon>
    </lineage>
</organism>
<dbReference type="SUPFAM" id="SSF53756">
    <property type="entry name" value="UDP-Glycosyltransferase/glycogen phosphorylase"/>
    <property type="match status" value="1"/>
</dbReference>
<dbReference type="EMBL" id="FNAH01000001">
    <property type="protein sequence ID" value="SDD36164.1"/>
    <property type="molecule type" value="Genomic_DNA"/>
</dbReference>
<protein>
    <submittedName>
        <fullName evidence="1">Uncharacterized protein</fullName>
    </submittedName>
</protein>
<dbReference type="Proteomes" id="UP000199344">
    <property type="component" value="Unassembled WGS sequence"/>
</dbReference>
<evidence type="ECO:0000313" key="2">
    <source>
        <dbReference type="Proteomes" id="UP000199344"/>
    </source>
</evidence>
<accession>A0A1G6U4L3</accession>
<proteinExistence type="predicted"/>
<dbReference type="AlphaFoldDB" id="A0A1G6U4L3"/>
<keyword evidence="2" id="KW-1185">Reference proteome</keyword>
<dbReference type="Gene3D" id="3.40.50.2000">
    <property type="entry name" value="Glycogen Phosphorylase B"/>
    <property type="match status" value="1"/>
</dbReference>
<sequence>MVAQGLRRAQDQLAGRVPPATRLALLQRAQMLQPTLDGARQMVGLALDAGDPERAAQIFAGLPPMVWRGDHASTGWFDHARQRLLQAGLAPPRLPESSDTLVISFAFPPFANTAGNVMARRIETAGERVDVISNDMTGRAGLDLSLYAAIRPLIGRHLLVTAENWPARATAARQFSEIVVEAVRSGATGRRHYREIRSRAMWAQSHFAAAALLAAGLADRWVAEFSDPCRLDLDGNPAQAPADEAWLEQMGISALIRDRGYPVPTGKPLMFWAEYLPFCLAERIIFTNPVQQALMLSQDDPQAVRDRARAVSEISPHPQPGPLLLSHLPATAPPDRLCRVGYFGHANPRRGLGELLHAMAALQPGVAQRLVLHVFGTPDPALPELVARLGLGRQVRISPPLGYLDALARMREMRWLFLNDTATAGAFARNPYLPSKLSDYLSADLPLLAVVEPDSPLANTPLPEGSIKAPAGDMPALQAALQTMLAGADADAM</sequence>
<reference evidence="1 2" key="1">
    <citation type="submission" date="2016-10" db="EMBL/GenBank/DDBJ databases">
        <authorList>
            <person name="de Groot N.N."/>
        </authorList>
    </citation>
    <scope>NUCLEOTIDE SEQUENCE [LARGE SCALE GENOMIC DNA]</scope>
    <source>
        <strain evidence="1 2">DSM 22220</strain>
    </source>
</reference>